<dbReference type="RefSeq" id="WP_244379016.1">
    <property type="nucleotide sequence ID" value="NZ_CP083239.1"/>
</dbReference>
<keyword evidence="2" id="KW-0233">DNA recombination</keyword>
<dbReference type="KEGG" id="apol:K9D25_02750"/>
<dbReference type="SUPFAM" id="SSF56349">
    <property type="entry name" value="DNA breaking-rejoining enzymes"/>
    <property type="match status" value="1"/>
</dbReference>
<dbReference type="GO" id="GO:0015074">
    <property type="term" value="P:DNA integration"/>
    <property type="evidence" value="ECO:0007669"/>
    <property type="project" value="InterPro"/>
</dbReference>
<dbReference type="InterPro" id="IPR010998">
    <property type="entry name" value="Integrase_recombinase_N"/>
</dbReference>
<sequence length="335" mass="37322">MTRQAKYPKGVFCTRKPNGTTYWYYQRDKGKPTRGPLVRLPDFGSPEFYEALRDIARGDAPTRYNIAAMIADYKSDPQWGTKRPATIATYESALAPILQYWGEREPGEITVAHVIDLINKFAGKPSMGNMVLVMVKKLMKFAVQRGHRMDNPAREVDALYEDTDGAKPLTPAAWAALMAPECPTSVRRLAILGRATGQRISDLIRMRPADRDEDGISHTITKLRDKPHWSLLKPEEAAEIDGWGVGPATPYVLRPDGRRYDTDSMRDAWNGYIKTESGAALAGFTPHDLRATKVCDERIAGKTHQQIAAMVGMSVGMVMKYSKHIDQRLAARGGA</sequence>
<dbReference type="Gene3D" id="1.10.443.10">
    <property type="entry name" value="Intergrase catalytic core"/>
    <property type="match status" value="1"/>
</dbReference>
<dbReference type="GO" id="GO:0006310">
    <property type="term" value="P:DNA recombination"/>
    <property type="evidence" value="ECO:0007669"/>
    <property type="project" value="UniProtKB-KW"/>
</dbReference>
<evidence type="ECO:0000256" key="2">
    <source>
        <dbReference type="ARBA" id="ARBA00023172"/>
    </source>
</evidence>
<evidence type="ECO:0000256" key="1">
    <source>
        <dbReference type="ARBA" id="ARBA00023125"/>
    </source>
</evidence>
<dbReference type="InterPro" id="IPR011010">
    <property type="entry name" value="DNA_brk_join_enz"/>
</dbReference>
<dbReference type="AlphaFoldDB" id="A0A9E7A6F9"/>
<keyword evidence="1" id="KW-0238">DNA-binding</keyword>
<proteinExistence type="predicted"/>
<evidence type="ECO:0000313" key="3">
    <source>
        <dbReference type="EMBL" id="UOK71659.1"/>
    </source>
</evidence>
<organism evidence="3 4">
    <name type="scientific">Ancylobacter polymorphus</name>
    <dbReference type="NCBI Taxonomy" id="223390"/>
    <lineage>
        <taxon>Bacteria</taxon>
        <taxon>Pseudomonadati</taxon>
        <taxon>Pseudomonadota</taxon>
        <taxon>Alphaproteobacteria</taxon>
        <taxon>Hyphomicrobiales</taxon>
        <taxon>Xanthobacteraceae</taxon>
        <taxon>Ancylobacter</taxon>
    </lineage>
</organism>
<accession>A0A9E7A6F9</accession>
<gene>
    <name evidence="3" type="ORF">K9D25_02750</name>
</gene>
<reference evidence="3" key="1">
    <citation type="submission" date="2021-09" db="EMBL/GenBank/DDBJ databases">
        <title>Network and meta-omics reveal the key degrader and cooperation patterns in an efficient 1,4-dioxane-degrading microbial community.</title>
        <authorList>
            <person name="Dai C."/>
        </authorList>
    </citation>
    <scope>NUCLEOTIDE SEQUENCE</scope>
    <source>
        <strain evidence="3">ZM13</strain>
    </source>
</reference>
<dbReference type="GO" id="GO:0003677">
    <property type="term" value="F:DNA binding"/>
    <property type="evidence" value="ECO:0007669"/>
    <property type="project" value="UniProtKB-KW"/>
</dbReference>
<dbReference type="Gene3D" id="1.10.150.130">
    <property type="match status" value="1"/>
</dbReference>
<dbReference type="InterPro" id="IPR013762">
    <property type="entry name" value="Integrase-like_cat_sf"/>
</dbReference>
<dbReference type="EMBL" id="CP083239">
    <property type="protein sequence ID" value="UOK71659.1"/>
    <property type="molecule type" value="Genomic_DNA"/>
</dbReference>
<protein>
    <submittedName>
        <fullName evidence="3">Site-specific integrase</fullName>
    </submittedName>
</protein>
<name>A0A9E7A6F9_9HYPH</name>
<dbReference type="Proteomes" id="UP000831684">
    <property type="component" value="Chromosome"/>
</dbReference>
<evidence type="ECO:0000313" key="4">
    <source>
        <dbReference type="Proteomes" id="UP000831684"/>
    </source>
</evidence>